<organism evidence="2 3">
    <name type="scientific">Helicobacter bilis ATCC 43879</name>
    <dbReference type="NCBI Taxonomy" id="613026"/>
    <lineage>
        <taxon>Bacteria</taxon>
        <taxon>Pseudomonadati</taxon>
        <taxon>Campylobacterota</taxon>
        <taxon>Epsilonproteobacteria</taxon>
        <taxon>Campylobacterales</taxon>
        <taxon>Helicobacteraceae</taxon>
        <taxon>Helicobacter</taxon>
    </lineage>
</organism>
<keyword evidence="1" id="KW-0472">Membrane</keyword>
<dbReference type="Proteomes" id="UP000005085">
    <property type="component" value="Unassembled WGS sequence"/>
</dbReference>
<dbReference type="EMBL" id="ACDN02000037">
    <property type="protein sequence ID" value="EEO24893.1"/>
    <property type="molecule type" value="Genomic_DNA"/>
</dbReference>
<feature type="transmembrane region" description="Helical" evidence="1">
    <location>
        <begin position="38"/>
        <end position="61"/>
    </location>
</feature>
<proteinExistence type="predicted"/>
<feature type="transmembrane region" description="Helical" evidence="1">
    <location>
        <begin position="6"/>
        <end position="26"/>
    </location>
</feature>
<evidence type="ECO:0000313" key="3">
    <source>
        <dbReference type="Proteomes" id="UP000005085"/>
    </source>
</evidence>
<keyword evidence="1" id="KW-1133">Transmembrane helix</keyword>
<evidence type="ECO:0000256" key="1">
    <source>
        <dbReference type="SAM" id="Phobius"/>
    </source>
</evidence>
<dbReference type="AlphaFoldDB" id="C3XIQ4"/>
<protein>
    <submittedName>
        <fullName evidence="2">Uncharacterized protein</fullName>
    </submittedName>
</protein>
<dbReference type="HOGENOM" id="CLU_106649_0_0_7"/>
<gene>
    <name evidence="2" type="ORF">HRAG_01950</name>
</gene>
<keyword evidence="1" id="KW-0812">Transmembrane</keyword>
<comment type="caution">
    <text evidence="2">The sequence shown here is derived from an EMBL/GenBank/DDBJ whole genome shotgun (WGS) entry which is preliminary data.</text>
</comment>
<reference evidence="2 3" key="1">
    <citation type="journal article" date="2014" name="Genome Announc.">
        <title>Draft genome sequences of six enterohepatic helicobacter species isolated from humans and one from rhesus macaques.</title>
        <authorList>
            <person name="Shen Z."/>
            <person name="Sheh A."/>
            <person name="Young S.K."/>
            <person name="Abouelliel A."/>
            <person name="Ward D.V."/>
            <person name="Earl A.M."/>
            <person name="Fox J.G."/>
        </authorList>
    </citation>
    <scope>NUCLEOTIDE SEQUENCE [LARGE SCALE GENOMIC DNA]</scope>
    <source>
        <strain evidence="2 3">ATCC 43879</strain>
    </source>
</reference>
<keyword evidence="3" id="KW-1185">Reference proteome</keyword>
<sequence length="196" mass="23310">MVLFLAILWNLIIPLTLSYFIFKLIYRKVFKSQKKVSKFLVFIGGIAILSSFHVFNISYYFQPSYYEFKKMCALNELPNNEEKYNKILGYYGLSLDTLDWEKIGKEKALEKKTAQFFYDALNNEELYDTLSPIYTYWYGYGYMLFKHKPTRENIIDVRKMLHFQSYLLKGNIGWNISTDGSFYIPAKTEYCVIGKY</sequence>
<dbReference type="RefSeq" id="WP_005219870.1">
    <property type="nucleotide sequence ID" value="NZ_KI392039.1"/>
</dbReference>
<accession>C3XIQ4</accession>
<name>C3XIQ4_9HELI</name>
<evidence type="ECO:0000313" key="2">
    <source>
        <dbReference type="EMBL" id="EEO24893.1"/>
    </source>
</evidence>